<dbReference type="Gene3D" id="2.40.110.10">
    <property type="entry name" value="Butyryl-CoA Dehydrogenase, subunit A, domain 2"/>
    <property type="match status" value="1"/>
</dbReference>
<dbReference type="SUPFAM" id="SSF47203">
    <property type="entry name" value="Acyl-CoA dehydrogenase C-terminal domain-like"/>
    <property type="match status" value="1"/>
</dbReference>
<dbReference type="PANTHER" id="PTHR43292:SF3">
    <property type="entry name" value="ACYL-COA DEHYDROGENASE FADE29"/>
    <property type="match status" value="1"/>
</dbReference>
<dbReference type="Pfam" id="PF00441">
    <property type="entry name" value="Acyl-CoA_dh_1"/>
    <property type="match status" value="1"/>
</dbReference>
<evidence type="ECO:0000313" key="10">
    <source>
        <dbReference type="EMBL" id="UWZ34405.1"/>
    </source>
</evidence>
<dbReference type="Gene3D" id="1.20.140.10">
    <property type="entry name" value="Butyryl-CoA Dehydrogenase, subunit A, domain 3"/>
    <property type="match status" value="1"/>
</dbReference>
<dbReference type="EMBL" id="CP073721">
    <property type="protein sequence ID" value="UWZ34405.1"/>
    <property type="molecule type" value="Genomic_DNA"/>
</dbReference>
<feature type="domain" description="Acyl-CoA oxidase/dehydrogenase middle" evidence="8">
    <location>
        <begin position="124"/>
        <end position="216"/>
    </location>
</feature>
<dbReference type="InterPro" id="IPR009075">
    <property type="entry name" value="AcylCo_DH/oxidase_C"/>
</dbReference>
<keyword evidence="5 6" id="KW-0560">Oxidoreductase</keyword>
<evidence type="ECO:0000313" key="11">
    <source>
        <dbReference type="Proteomes" id="UP001058271"/>
    </source>
</evidence>
<proteinExistence type="inferred from homology"/>
<evidence type="ECO:0000259" key="8">
    <source>
        <dbReference type="Pfam" id="PF02770"/>
    </source>
</evidence>
<evidence type="ECO:0000259" key="7">
    <source>
        <dbReference type="Pfam" id="PF00441"/>
    </source>
</evidence>
<evidence type="ECO:0000256" key="5">
    <source>
        <dbReference type="ARBA" id="ARBA00023002"/>
    </source>
</evidence>
<dbReference type="Gene3D" id="1.10.540.10">
    <property type="entry name" value="Acyl-CoA dehydrogenase/oxidase, N-terminal domain"/>
    <property type="match status" value="1"/>
</dbReference>
<evidence type="ECO:0000256" key="2">
    <source>
        <dbReference type="ARBA" id="ARBA00009347"/>
    </source>
</evidence>
<protein>
    <submittedName>
        <fullName evidence="10">Acyl-CoA dehydrogenase family protein</fullName>
    </submittedName>
</protein>
<keyword evidence="3 6" id="KW-0285">Flavoprotein</keyword>
<dbReference type="Pfam" id="PF02771">
    <property type="entry name" value="Acyl-CoA_dh_N"/>
    <property type="match status" value="1"/>
</dbReference>
<comment type="similarity">
    <text evidence="2 6">Belongs to the acyl-CoA dehydrogenase family.</text>
</comment>
<reference evidence="10" key="1">
    <citation type="submission" date="2021-04" db="EMBL/GenBank/DDBJ databases">
        <title>Biosynthetic gene clusters of Dactylosporangioum roseum.</title>
        <authorList>
            <person name="Hartkoorn R.C."/>
            <person name="Beaudoing E."/>
            <person name="Hot D."/>
            <person name="Moureu S."/>
        </authorList>
    </citation>
    <scope>NUCLEOTIDE SEQUENCE</scope>
    <source>
        <strain evidence="10">NRRL B-16295</strain>
    </source>
</reference>
<dbReference type="InterPro" id="IPR052161">
    <property type="entry name" value="Mycobact_Acyl-CoA_DH"/>
</dbReference>
<dbReference type="InterPro" id="IPR037069">
    <property type="entry name" value="AcylCoA_DH/ox_N_sf"/>
</dbReference>
<dbReference type="PANTHER" id="PTHR43292">
    <property type="entry name" value="ACYL-COA DEHYDROGENASE"/>
    <property type="match status" value="1"/>
</dbReference>
<dbReference type="InterPro" id="IPR006091">
    <property type="entry name" value="Acyl-CoA_Oxase/DH_mid-dom"/>
</dbReference>
<evidence type="ECO:0000256" key="6">
    <source>
        <dbReference type="RuleBase" id="RU362125"/>
    </source>
</evidence>
<evidence type="ECO:0000256" key="3">
    <source>
        <dbReference type="ARBA" id="ARBA00022630"/>
    </source>
</evidence>
<dbReference type="InterPro" id="IPR036250">
    <property type="entry name" value="AcylCo_DH-like_C"/>
</dbReference>
<evidence type="ECO:0000256" key="1">
    <source>
        <dbReference type="ARBA" id="ARBA00001974"/>
    </source>
</evidence>
<keyword evidence="4 6" id="KW-0274">FAD</keyword>
<dbReference type="InterPro" id="IPR046373">
    <property type="entry name" value="Acyl-CoA_Oxase/DH_mid-dom_sf"/>
</dbReference>
<feature type="domain" description="Acyl-CoA dehydrogenase/oxidase N-terminal" evidence="9">
    <location>
        <begin position="8"/>
        <end position="120"/>
    </location>
</feature>
<sequence length="377" mass="41599">MNLTVSAQRQARRREARAWLREHVPMQPLPSMDTEAGAALHRAWERTLAGSGWSVVRWPQRYGGRDYDLVDWLLFEEEYHAAGAPARINHNGLTLLGSTLLEHGTEEQRARVLPAMVAGDVVWAQAWSEPGAGSDLAGVACRADPVPGGFALHGQKIWSSRAVVADRGFGLFRSGPPGRGHRGLTYLMFTLDSPDVTVRPIRRIDGEPVFAEIFFDGLFVPESDVIGEPGHGWRIAMSAAGHERGVSLRSPGRFLAVADQLVALWRRLDEPRRLSHRYAVQTAWSMAQAYRLHGYASAAGTEPAYSASMTKPYWSELDLLLHETAMAILDDLPGATEPDRETWRQGLLFALAGPIYAGTNEIQRTIVAERLLGLPRG</sequence>
<dbReference type="RefSeq" id="WP_260723722.1">
    <property type="nucleotide sequence ID" value="NZ_BAAABS010000011.1"/>
</dbReference>
<dbReference type="InterPro" id="IPR009100">
    <property type="entry name" value="AcylCoA_DH/oxidase_NM_dom_sf"/>
</dbReference>
<feature type="domain" description="Acyl-CoA dehydrogenase/oxidase C-terminal" evidence="7">
    <location>
        <begin position="230"/>
        <end position="372"/>
    </location>
</feature>
<organism evidence="10 11">
    <name type="scientific">Dactylosporangium roseum</name>
    <dbReference type="NCBI Taxonomy" id="47989"/>
    <lineage>
        <taxon>Bacteria</taxon>
        <taxon>Bacillati</taxon>
        <taxon>Actinomycetota</taxon>
        <taxon>Actinomycetes</taxon>
        <taxon>Micromonosporales</taxon>
        <taxon>Micromonosporaceae</taxon>
        <taxon>Dactylosporangium</taxon>
    </lineage>
</organism>
<dbReference type="SUPFAM" id="SSF56645">
    <property type="entry name" value="Acyl-CoA dehydrogenase NM domain-like"/>
    <property type="match status" value="1"/>
</dbReference>
<gene>
    <name evidence="10" type="ORF">Drose_24640</name>
</gene>
<comment type="cofactor">
    <cofactor evidence="1 6">
        <name>FAD</name>
        <dbReference type="ChEBI" id="CHEBI:57692"/>
    </cofactor>
</comment>
<dbReference type="Pfam" id="PF02770">
    <property type="entry name" value="Acyl-CoA_dh_M"/>
    <property type="match status" value="1"/>
</dbReference>
<keyword evidence="11" id="KW-1185">Reference proteome</keyword>
<dbReference type="Proteomes" id="UP001058271">
    <property type="component" value="Chromosome"/>
</dbReference>
<evidence type="ECO:0000256" key="4">
    <source>
        <dbReference type="ARBA" id="ARBA00022827"/>
    </source>
</evidence>
<accession>A0ABY5YXC9</accession>
<dbReference type="InterPro" id="IPR013786">
    <property type="entry name" value="AcylCoA_DH/ox_N"/>
</dbReference>
<evidence type="ECO:0000259" key="9">
    <source>
        <dbReference type="Pfam" id="PF02771"/>
    </source>
</evidence>
<name>A0ABY5YXC9_9ACTN</name>